<accession>A0A8K0QYR9</accession>
<keyword evidence="1" id="KW-1133">Transmembrane helix</keyword>
<keyword evidence="1" id="KW-0812">Transmembrane</keyword>
<gene>
    <name evidence="2" type="ORF">FB567DRAFT_606641</name>
</gene>
<dbReference type="AlphaFoldDB" id="A0A8K0QYR9"/>
<dbReference type="Proteomes" id="UP000813461">
    <property type="component" value="Unassembled WGS sequence"/>
</dbReference>
<keyword evidence="1" id="KW-0472">Membrane</keyword>
<proteinExistence type="predicted"/>
<reference evidence="2" key="1">
    <citation type="journal article" date="2021" name="Nat. Commun.">
        <title>Genetic determinants of endophytism in the Arabidopsis root mycobiome.</title>
        <authorList>
            <person name="Mesny F."/>
            <person name="Miyauchi S."/>
            <person name="Thiergart T."/>
            <person name="Pickel B."/>
            <person name="Atanasova L."/>
            <person name="Karlsson M."/>
            <person name="Huettel B."/>
            <person name="Barry K.W."/>
            <person name="Haridas S."/>
            <person name="Chen C."/>
            <person name="Bauer D."/>
            <person name="Andreopoulos W."/>
            <person name="Pangilinan J."/>
            <person name="LaButti K."/>
            <person name="Riley R."/>
            <person name="Lipzen A."/>
            <person name="Clum A."/>
            <person name="Drula E."/>
            <person name="Henrissat B."/>
            <person name="Kohler A."/>
            <person name="Grigoriev I.V."/>
            <person name="Martin F.M."/>
            <person name="Hacquard S."/>
        </authorList>
    </citation>
    <scope>NUCLEOTIDE SEQUENCE</scope>
    <source>
        <strain evidence="2">MPI-SDFR-AT-0120</strain>
    </source>
</reference>
<feature type="transmembrane region" description="Helical" evidence="1">
    <location>
        <begin position="107"/>
        <end position="127"/>
    </location>
</feature>
<dbReference type="OrthoDB" id="3436860at2759"/>
<protein>
    <recommendedName>
        <fullName evidence="4">MARVEL domain-containing protein</fullName>
    </recommendedName>
</protein>
<evidence type="ECO:0000313" key="2">
    <source>
        <dbReference type="EMBL" id="KAH7079431.1"/>
    </source>
</evidence>
<evidence type="ECO:0000313" key="3">
    <source>
        <dbReference type="Proteomes" id="UP000813461"/>
    </source>
</evidence>
<name>A0A8K0QYR9_9PLEO</name>
<feature type="transmembrane region" description="Helical" evidence="1">
    <location>
        <begin position="38"/>
        <end position="56"/>
    </location>
</feature>
<dbReference type="EMBL" id="JAGMVJ010000016">
    <property type="protein sequence ID" value="KAH7079431.1"/>
    <property type="molecule type" value="Genomic_DNA"/>
</dbReference>
<keyword evidence="3" id="KW-1185">Reference proteome</keyword>
<evidence type="ECO:0000256" key="1">
    <source>
        <dbReference type="SAM" id="Phobius"/>
    </source>
</evidence>
<comment type="caution">
    <text evidence="2">The sequence shown here is derived from an EMBL/GenBank/DDBJ whole genome shotgun (WGS) entry which is preliminary data.</text>
</comment>
<evidence type="ECO:0008006" key="4">
    <source>
        <dbReference type="Google" id="ProtNLM"/>
    </source>
</evidence>
<sequence length="153" mass="17214">MHVMTAYWENVHRFQYLIHVSQALLLADTSTPRSRSTTLVLVYAINSALFLLYQYLTKNVERFGRFASLKAYMILDTLDCLLWFTAFIISCMGGSRCRGASCALPGGAATSAFLLCFTYTLTASMAIRSFRQSKHPRNMSIEHHVVSRKSSAV</sequence>
<feature type="transmembrane region" description="Helical" evidence="1">
    <location>
        <begin position="77"/>
        <end position="95"/>
    </location>
</feature>
<organism evidence="2 3">
    <name type="scientific">Paraphoma chrysanthemicola</name>
    <dbReference type="NCBI Taxonomy" id="798071"/>
    <lineage>
        <taxon>Eukaryota</taxon>
        <taxon>Fungi</taxon>
        <taxon>Dikarya</taxon>
        <taxon>Ascomycota</taxon>
        <taxon>Pezizomycotina</taxon>
        <taxon>Dothideomycetes</taxon>
        <taxon>Pleosporomycetidae</taxon>
        <taxon>Pleosporales</taxon>
        <taxon>Pleosporineae</taxon>
        <taxon>Phaeosphaeriaceae</taxon>
        <taxon>Paraphoma</taxon>
    </lineage>
</organism>